<accession>A0A8S9T2A0</accession>
<protein>
    <submittedName>
        <fullName evidence="1">Uncharacterized protein</fullName>
    </submittedName>
</protein>
<dbReference type="EMBL" id="JHEG04000001">
    <property type="protein sequence ID" value="KAF3886117.1"/>
    <property type="molecule type" value="Genomic_DNA"/>
</dbReference>
<name>A0A8S9T2A0_9CYAN</name>
<keyword evidence="2" id="KW-1185">Reference proteome</keyword>
<gene>
    <name evidence="1" type="ORF">DA73_0400012020</name>
</gene>
<comment type="caution">
    <text evidence="1">The sequence shown here is derived from an EMBL/GenBank/DDBJ whole genome shotgun (WGS) entry which is preliminary data.</text>
</comment>
<evidence type="ECO:0000313" key="1">
    <source>
        <dbReference type="EMBL" id="KAF3886117.1"/>
    </source>
</evidence>
<dbReference type="AlphaFoldDB" id="A0A8S9T2A0"/>
<reference evidence="1" key="1">
    <citation type="journal article" date="2015" name="Genome Announc.">
        <title>Draft Genome Sequence of Tolypothrix boutellei Strain VB521301.</title>
        <authorList>
            <person name="Chandrababunaidu M.M."/>
            <person name="Singh D."/>
            <person name="Sen D."/>
            <person name="Bhan S."/>
            <person name="Das S."/>
            <person name="Gupta A."/>
            <person name="Adhikary S.P."/>
            <person name="Tripathy S."/>
        </authorList>
    </citation>
    <scope>NUCLEOTIDE SEQUENCE</scope>
    <source>
        <strain evidence="1">VB521301</strain>
    </source>
</reference>
<organism evidence="1 2">
    <name type="scientific">Tolypothrix bouteillei VB521301</name>
    <dbReference type="NCBI Taxonomy" id="1479485"/>
    <lineage>
        <taxon>Bacteria</taxon>
        <taxon>Bacillati</taxon>
        <taxon>Cyanobacteriota</taxon>
        <taxon>Cyanophyceae</taxon>
        <taxon>Nostocales</taxon>
        <taxon>Tolypothrichaceae</taxon>
        <taxon>Tolypothrix</taxon>
    </lineage>
</organism>
<dbReference type="OrthoDB" id="423667at2"/>
<dbReference type="RefSeq" id="WP_050045707.1">
    <property type="nucleotide sequence ID" value="NZ_JHEG04000001.1"/>
</dbReference>
<dbReference type="Proteomes" id="UP000029738">
    <property type="component" value="Unassembled WGS sequence"/>
</dbReference>
<reference evidence="1" key="2">
    <citation type="submission" date="2019-11" db="EMBL/GenBank/DDBJ databases">
        <title>Improved Assembly of Tolypothrix boutellei genome.</title>
        <authorList>
            <person name="Sarangi A.N."/>
            <person name="Mukherjee M."/>
            <person name="Ghosh S."/>
            <person name="Singh D."/>
            <person name="Das A."/>
            <person name="Kant S."/>
            <person name="Prusty A."/>
            <person name="Tripathy S."/>
        </authorList>
    </citation>
    <scope>NUCLEOTIDE SEQUENCE</scope>
    <source>
        <strain evidence="1">VB521301</strain>
    </source>
</reference>
<proteinExistence type="predicted"/>
<evidence type="ECO:0000313" key="2">
    <source>
        <dbReference type="Proteomes" id="UP000029738"/>
    </source>
</evidence>
<sequence length="164" mass="19238">MITPQSESKSVHPLARFVTPEAISLLLKIKIEHIKEIRLWPKVILVVAQGLTRFVSYADLPPIVEAEPPKKQDFILWRKRWRKHETKQAPDFWQEFYRRKFQNANSVVELHKWGVLVRAMKNAFCQTTLSFLRNQYLQARRFIQSLITDGYPTATETTAACRNS</sequence>